<feature type="region of interest" description="Disordered" evidence="1">
    <location>
        <begin position="1"/>
        <end position="32"/>
    </location>
</feature>
<evidence type="ECO:0000256" key="1">
    <source>
        <dbReference type="SAM" id="MobiDB-lite"/>
    </source>
</evidence>
<dbReference type="AlphaFoldDB" id="A0A6J7F032"/>
<sequence length="213" mass="24311">MAKPLRHRLKDRVEPLQDGLRAEQRTGRHRCHGNRCRRNACCCLGRDEFAERRSGDARHDHDHDEPNEGPGPDHDALHRHEPSQRKVGLRQPRMNLGPPPKSPILSPGYPESIHRAKGLNEAAVRRSTGRDPRDHEPGPTPDEPEVDGDLHREERGYSREQWTRRRCDRGQAAEYRDRVEKPGNGRIGHLPGGRDHRRGLRHAVAEGVTVVPR</sequence>
<dbReference type="EMBL" id="CAFBLS010000342">
    <property type="protein sequence ID" value="CAB4887118.1"/>
    <property type="molecule type" value="Genomic_DNA"/>
</dbReference>
<proteinExistence type="predicted"/>
<organism evidence="2">
    <name type="scientific">freshwater metagenome</name>
    <dbReference type="NCBI Taxonomy" id="449393"/>
    <lineage>
        <taxon>unclassified sequences</taxon>
        <taxon>metagenomes</taxon>
        <taxon>ecological metagenomes</taxon>
    </lineage>
</organism>
<feature type="compositionally biased region" description="Basic and acidic residues" evidence="1">
    <location>
        <begin position="52"/>
        <end position="84"/>
    </location>
</feature>
<protein>
    <submittedName>
        <fullName evidence="2">Unannotated protein</fullName>
    </submittedName>
</protein>
<feature type="compositionally biased region" description="Basic residues" evidence="1">
    <location>
        <begin position="1"/>
        <end position="10"/>
    </location>
</feature>
<feature type="region of interest" description="Disordered" evidence="1">
    <location>
        <begin position="52"/>
        <end position="201"/>
    </location>
</feature>
<reference evidence="2" key="1">
    <citation type="submission" date="2020-05" db="EMBL/GenBank/DDBJ databases">
        <authorList>
            <person name="Chiriac C."/>
            <person name="Salcher M."/>
            <person name="Ghai R."/>
            <person name="Kavagutti S V."/>
        </authorList>
    </citation>
    <scope>NUCLEOTIDE SEQUENCE</scope>
</reference>
<name>A0A6J7F032_9ZZZZ</name>
<evidence type="ECO:0000313" key="2">
    <source>
        <dbReference type="EMBL" id="CAB4887118.1"/>
    </source>
</evidence>
<accession>A0A6J7F032</accession>
<feature type="compositionally biased region" description="Basic and acidic residues" evidence="1">
    <location>
        <begin position="148"/>
        <end position="183"/>
    </location>
</feature>
<feature type="compositionally biased region" description="Basic and acidic residues" evidence="1">
    <location>
        <begin position="11"/>
        <end position="26"/>
    </location>
</feature>
<gene>
    <name evidence="2" type="ORF">UFOPK3402_02021</name>
</gene>
<feature type="compositionally biased region" description="Basic and acidic residues" evidence="1">
    <location>
        <begin position="128"/>
        <end position="137"/>
    </location>
</feature>